<evidence type="ECO:0000259" key="6">
    <source>
        <dbReference type="Pfam" id="PF07655"/>
    </source>
</evidence>
<accession>A0A1Y2K8D1</accession>
<feature type="compositionally biased region" description="Polar residues" evidence="4">
    <location>
        <begin position="625"/>
        <end position="639"/>
    </location>
</feature>
<sequence length="817" mass="86542">MNRQKNLSPENRATAGPPRKGAISLKGLLLSVGLSGALLLGACSQPSSITPSQSHFLRPTDPPAGSTVERLPKEAQDLVVEYPGVGGPAGDMEDPISITVTDMPVRDLLFALARDAKKNIDIYPGITGNVTISAIDQSLQQILDRIANQVDLRYEFTDNAIIVSPDRPYLKIYQVDYVNMARSSSSTNRVATNIAVSASADPAAPDKEDPNQSTMALTTETQNHFWSSLTNNISAILHLNGDDMPTGDSVNGGPGLPMAPGAPGAAMAGIPSDVNTPAPESGSSSIVAINKEAGIVSIFATAREHDRIQTLLDSVLDNVQRQVLIESTVVEVELGDGFEQGVDWQRLKDGVVKAASNFSPDTYFPSTTTSMLSGIANDLPFFSLPIKQKAGSGATIAATVHALSTFGNTKVLSSPKIMALNNQSSILKVVDNKVFFTVEAKAGSSGDANNTSTVALINTNLHTVPVGLVMAVTPQISADDIVTLNVRPTISNISGWVNDPNPHLTTTNQIPEIQVKEMESILRIHSGQVAVMGGLMQDRLVNSDTGLPLLSKMPGLGNLFGHKSRTTVKTELVIFIRPVVMTHGKPRNSGSGIISASAKKGAQPTPVGGSFSPKHQPQDPAELEPQSNGGYLNFSNSKPSAAIRHSAPAPAPSQVSAAPQRMGAPINPNTAIQAPAAYISGMPSNPGLSAPPRFDMPQQMRQTGGAMTMAQPVAQPAMNGYGQQALQPVAMPNPYAQPQQAAYGQQQPMMYGQQQPAYGQQQPAYGQQQMMYGQQQPAYGQQQQPLYGQPQAAAIPTYQAPLTAYQVQQQPSMGYTR</sequence>
<feature type="compositionally biased region" description="Low complexity" evidence="4">
    <location>
        <begin position="256"/>
        <end position="271"/>
    </location>
</feature>
<keyword evidence="2" id="KW-0732">Signal</keyword>
<feature type="compositionally biased region" description="Low complexity" evidence="4">
    <location>
        <begin position="646"/>
        <end position="660"/>
    </location>
</feature>
<dbReference type="NCBIfam" id="TIGR02519">
    <property type="entry name" value="pilus_MshL"/>
    <property type="match status" value="1"/>
</dbReference>
<dbReference type="RefSeq" id="WP_085440654.1">
    <property type="nucleotide sequence ID" value="NZ_LVJN01000015.1"/>
</dbReference>
<dbReference type="PANTHER" id="PTHR30332:SF24">
    <property type="entry name" value="SECRETIN GSPD-RELATED"/>
    <property type="match status" value="1"/>
</dbReference>
<dbReference type="Gene3D" id="3.55.50.30">
    <property type="match status" value="1"/>
</dbReference>
<reference evidence="7 8" key="1">
    <citation type="journal article" date="2016" name="BMC Genomics">
        <title>Combined genomic and structural analyses of a cultured magnetotactic bacterium reveals its niche adaptation to a dynamic environment.</title>
        <authorList>
            <person name="Araujo A.C."/>
            <person name="Morillo V."/>
            <person name="Cypriano J."/>
            <person name="Teixeira L.C."/>
            <person name="Leao P."/>
            <person name="Lyra S."/>
            <person name="Almeida L.G."/>
            <person name="Bazylinski D.A."/>
            <person name="Vasconcellos A.T."/>
            <person name="Abreu F."/>
            <person name="Lins U."/>
        </authorList>
    </citation>
    <scope>NUCLEOTIDE SEQUENCE [LARGE SCALE GENOMIC DNA]</scope>
    <source>
        <strain evidence="7 8">IT-1</strain>
    </source>
</reference>
<dbReference type="Pfam" id="PF07655">
    <property type="entry name" value="Secretin_N_2"/>
    <property type="match status" value="1"/>
</dbReference>
<evidence type="ECO:0000256" key="1">
    <source>
        <dbReference type="ARBA" id="ARBA00004370"/>
    </source>
</evidence>
<gene>
    <name evidence="7" type="ORF">MAIT1_00243</name>
</gene>
<keyword evidence="8" id="KW-1185">Reference proteome</keyword>
<evidence type="ECO:0000259" key="5">
    <source>
        <dbReference type="Pfam" id="PF00263"/>
    </source>
</evidence>
<dbReference type="GO" id="GO:0009306">
    <property type="term" value="P:protein secretion"/>
    <property type="evidence" value="ECO:0007669"/>
    <property type="project" value="InterPro"/>
</dbReference>
<evidence type="ECO:0000313" key="7">
    <source>
        <dbReference type="EMBL" id="OSM06879.1"/>
    </source>
</evidence>
<evidence type="ECO:0000256" key="2">
    <source>
        <dbReference type="ARBA" id="ARBA00022729"/>
    </source>
</evidence>
<dbReference type="InterPro" id="IPR050810">
    <property type="entry name" value="Bact_Secretion_Sys_Channel"/>
</dbReference>
<dbReference type="GO" id="GO:0015627">
    <property type="term" value="C:type II protein secretion system complex"/>
    <property type="evidence" value="ECO:0007669"/>
    <property type="project" value="TreeGrafter"/>
</dbReference>
<dbReference type="InterPro" id="IPR004846">
    <property type="entry name" value="T2SS/T3SS_dom"/>
</dbReference>
<evidence type="ECO:0000313" key="8">
    <source>
        <dbReference type="Proteomes" id="UP000194003"/>
    </source>
</evidence>
<name>A0A1Y2K8D1_9PROT</name>
<keyword evidence="3" id="KW-0472">Membrane</keyword>
<comment type="subcellular location">
    <subcellularLocation>
        <location evidence="1">Membrane</location>
    </subcellularLocation>
</comment>
<dbReference type="AlphaFoldDB" id="A0A1Y2K8D1"/>
<dbReference type="PRINTS" id="PR00811">
    <property type="entry name" value="BCTERIALGSPD"/>
</dbReference>
<feature type="domain" description="Secretin N-terminal" evidence="6">
    <location>
        <begin position="171"/>
        <end position="242"/>
    </location>
</feature>
<feature type="compositionally biased region" description="Polar residues" evidence="4">
    <location>
        <begin position="1"/>
        <end position="11"/>
    </location>
</feature>
<dbReference type="GO" id="GO:0009297">
    <property type="term" value="P:pilus assembly"/>
    <property type="evidence" value="ECO:0007669"/>
    <property type="project" value="InterPro"/>
</dbReference>
<evidence type="ECO:0000256" key="4">
    <source>
        <dbReference type="SAM" id="MobiDB-lite"/>
    </source>
</evidence>
<dbReference type="STRING" id="1434232.MAIT1_00243"/>
<feature type="region of interest" description="Disordered" evidence="4">
    <location>
        <begin position="586"/>
        <end position="660"/>
    </location>
</feature>
<feature type="domain" description="Type II/III secretion system secretin-like" evidence="5">
    <location>
        <begin position="402"/>
        <end position="581"/>
    </location>
</feature>
<feature type="region of interest" description="Disordered" evidence="4">
    <location>
        <begin position="48"/>
        <end position="68"/>
    </location>
</feature>
<feature type="region of interest" description="Disordered" evidence="4">
    <location>
        <begin position="1"/>
        <end position="20"/>
    </location>
</feature>
<dbReference type="InterPro" id="IPR001775">
    <property type="entry name" value="GspD/PilQ"/>
</dbReference>
<evidence type="ECO:0000256" key="3">
    <source>
        <dbReference type="ARBA" id="ARBA00023136"/>
    </source>
</evidence>
<dbReference type="GO" id="GO:0019867">
    <property type="term" value="C:outer membrane"/>
    <property type="evidence" value="ECO:0007669"/>
    <property type="project" value="InterPro"/>
</dbReference>
<organism evidence="7 8">
    <name type="scientific">Magnetofaba australis IT-1</name>
    <dbReference type="NCBI Taxonomy" id="1434232"/>
    <lineage>
        <taxon>Bacteria</taxon>
        <taxon>Pseudomonadati</taxon>
        <taxon>Pseudomonadota</taxon>
        <taxon>Magnetococcia</taxon>
        <taxon>Magnetococcales</taxon>
        <taxon>Magnetococcaceae</taxon>
        <taxon>Magnetofaba</taxon>
    </lineage>
</organism>
<dbReference type="PANTHER" id="PTHR30332">
    <property type="entry name" value="PROBABLE GENERAL SECRETION PATHWAY PROTEIN D"/>
    <property type="match status" value="1"/>
</dbReference>
<proteinExistence type="predicted"/>
<protein>
    <submittedName>
        <fullName evidence="7">Putative pilus (MSHA type) biogenesis protein MshL</fullName>
    </submittedName>
</protein>
<feature type="region of interest" description="Disordered" evidence="4">
    <location>
        <begin position="245"/>
        <end position="283"/>
    </location>
</feature>
<dbReference type="EMBL" id="LVJN01000015">
    <property type="protein sequence ID" value="OSM06879.1"/>
    <property type="molecule type" value="Genomic_DNA"/>
</dbReference>
<dbReference type="OrthoDB" id="9775455at2"/>
<dbReference type="InterPro" id="IPR013358">
    <property type="entry name" value="Pilus_biogenesis_MshL"/>
</dbReference>
<dbReference type="InterPro" id="IPR011514">
    <property type="entry name" value="Secretin_N_2"/>
</dbReference>
<dbReference type="Pfam" id="PF00263">
    <property type="entry name" value="Secretin"/>
    <property type="match status" value="1"/>
</dbReference>
<dbReference type="Proteomes" id="UP000194003">
    <property type="component" value="Unassembled WGS sequence"/>
</dbReference>
<comment type="caution">
    <text evidence="7">The sequence shown here is derived from an EMBL/GenBank/DDBJ whole genome shotgun (WGS) entry which is preliminary data.</text>
</comment>